<evidence type="ECO:0000313" key="1">
    <source>
        <dbReference type="EMBL" id="SEW30665.1"/>
    </source>
</evidence>
<dbReference type="STRING" id="29529.SAMN04488122_1721"/>
<organism evidence="1 2">
    <name type="scientific">Chitinophaga arvensicola</name>
    <dbReference type="NCBI Taxonomy" id="29529"/>
    <lineage>
        <taxon>Bacteria</taxon>
        <taxon>Pseudomonadati</taxon>
        <taxon>Bacteroidota</taxon>
        <taxon>Chitinophagia</taxon>
        <taxon>Chitinophagales</taxon>
        <taxon>Chitinophagaceae</taxon>
        <taxon>Chitinophaga</taxon>
    </lineage>
</organism>
<protein>
    <submittedName>
        <fullName evidence="1">Uncharacterized protein</fullName>
    </submittedName>
</protein>
<dbReference type="AlphaFoldDB" id="A0A1I0QTE3"/>
<name>A0A1I0QTE3_9BACT</name>
<gene>
    <name evidence="1" type="ORF">SAMN04488122_1721</name>
</gene>
<keyword evidence="2" id="KW-1185">Reference proteome</keyword>
<accession>A0A1I0QTE3</accession>
<dbReference type="Proteomes" id="UP000199310">
    <property type="component" value="Unassembled WGS sequence"/>
</dbReference>
<sequence>MGNKVYLSFSSFYTLLIRSSINKRKNHQEILLQIDLLRWAAKNSFSA</sequence>
<reference evidence="2" key="1">
    <citation type="submission" date="2016-10" db="EMBL/GenBank/DDBJ databases">
        <authorList>
            <person name="Varghese N."/>
            <person name="Submissions S."/>
        </authorList>
    </citation>
    <scope>NUCLEOTIDE SEQUENCE [LARGE SCALE GENOMIC DNA]</scope>
    <source>
        <strain evidence="2">DSM 3695</strain>
    </source>
</reference>
<evidence type="ECO:0000313" key="2">
    <source>
        <dbReference type="Proteomes" id="UP000199310"/>
    </source>
</evidence>
<dbReference type="EMBL" id="FOJG01000001">
    <property type="protein sequence ID" value="SEW30665.1"/>
    <property type="molecule type" value="Genomic_DNA"/>
</dbReference>
<proteinExistence type="predicted"/>